<dbReference type="GO" id="GO:0006313">
    <property type="term" value="P:DNA transposition"/>
    <property type="evidence" value="ECO:0007669"/>
    <property type="project" value="InterPro"/>
</dbReference>
<dbReference type="Gene3D" id="3.30.70.1290">
    <property type="entry name" value="Transposase IS200-like"/>
    <property type="match status" value="1"/>
</dbReference>
<dbReference type="RefSeq" id="WP_133682953.1">
    <property type="nucleotide sequence ID" value="NZ_SNZP01000014.1"/>
</dbReference>
<dbReference type="PROSITE" id="PS50862">
    <property type="entry name" value="AA_TRNA_LIGASE_II"/>
    <property type="match status" value="1"/>
</dbReference>
<dbReference type="PANTHER" id="PTHR43707:SF1">
    <property type="entry name" value="HISTIDINE--TRNA LIGASE, MITOCHONDRIAL-RELATED"/>
    <property type="match status" value="1"/>
</dbReference>
<dbReference type="SUPFAM" id="SSF143422">
    <property type="entry name" value="Transposase IS200-like"/>
    <property type="match status" value="1"/>
</dbReference>
<dbReference type="PANTHER" id="PTHR43707">
    <property type="entry name" value="HISTIDYL-TRNA SYNTHETASE"/>
    <property type="match status" value="1"/>
</dbReference>
<sequence>MPRKERLLISELPQLLAFRGNNGEPLFHDEDDYRTFVGQLRQAVADPSIRLHAFALLPTQVYLLLTVADKAALARFTQYLGRVYVPYFNRRHGRSGVLWEGRYRNAGIEPASYFLLCQKYIELRALEAGSEIDPTLVCSGPCHLGQHRLDFLTPHATYLSLAPDDGGRQARYRHFLAQALGATLVHRVETCLRQNSVLGNLNFCLALENRLQVPVRARPSGRPRKHYPDRLEYWNRLEAVARQVLPAEDYREIRLPLLDEDAEEDDWAARLLSDGTMGCLQAIAEQHLTDMPARLWYQGPIFRTHHLDGRQLEQFHQIGAEALGFDDVDIELEQLLLEYTLLQRLKLMPLVELQINTLGTPRELARYRQMLRQHFESVLAPLDPMAQASLSSAPEVLLGGRLAGVPRELIDSAPGIMNCLSSASLVRFERLTAALTLAGLPHTVRTDLFPHRPYYQQSFHEWQTASLDELPVLCRGGRYDEVASRVIGRPTPACGFAFMVEPLLQLAEKARSQPALSGARLDIAILQEADGDVAGAMQLARMLREAFPLLAVGNDFTVGQRASRVRHALKAGARILLTVAEHGRRIELWDAEAQMRQDCTREALISKVRLILS</sequence>
<dbReference type="EMBL" id="SNZP01000014">
    <property type="protein sequence ID" value="TDR73246.1"/>
    <property type="molecule type" value="Genomic_DNA"/>
</dbReference>
<dbReference type="Pfam" id="PF13393">
    <property type="entry name" value="tRNA-synt_His"/>
    <property type="match status" value="1"/>
</dbReference>
<dbReference type="AlphaFoldDB" id="A0A4R7B1E4"/>
<dbReference type="InterPro" id="IPR006195">
    <property type="entry name" value="aa-tRNA-synth_II"/>
</dbReference>
<name>A0A4R7B1E4_9NEIS</name>
<dbReference type="InterPro" id="IPR041715">
    <property type="entry name" value="HisRS-like_core"/>
</dbReference>
<dbReference type="GO" id="GO:0006427">
    <property type="term" value="P:histidyl-tRNA aminoacylation"/>
    <property type="evidence" value="ECO:0007669"/>
    <property type="project" value="TreeGrafter"/>
</dbReference>
<evidence type="ECO:0000259" key="3">
    <source>
        <dbReference type="PROSITE" id="PS50862"/>
    </source>
</evidence>
<dbReference type="InterPro" id="IPR002686">
    <property type="entry name" value="Transposase_17"/>
</dbReference>
<dbReference type="Gene3D" id="3.30.930.10">
    <property type="entry name" value="Bira Bifunctional Protein, Domain 2"/>
    <property type="match status" value="1"/>
</dbReference>
<dbReference type="InterPro" id="IPR045864">
    <property type="entry name" value="aa-tRNA-synth_II/BPL/LPL"/>
</dbReference>
<evidence type="ECO:0000256" key="1">
    <source>
        <dbReference type="ARBA" id="ARBA00011738"/>
    </source>
</evidence>
<dbReference type="SMART" id="SM01321">
    <property type="entry name" value="Y1_Tnp"/>
    <property type="match status" value="1"/>
</dbReference>
<dbReference type="SUPFAM" id="SSF55681">
    <property type="entry name" value="Class II aaRS and biotin synthetases"/>
    <property type="match status" value="1"/>
</dbReference>
<comment type="caution">
    <text evidence="4">The sequence shown here is derived from an EMBL/GenBank/DDBJ whole genome shotgun (WGS) entry which is preliminary data.</text>
</comment>
<feature type="domain" description="Aminoacyl-transfer RNA synthetases class-II family profile" evidence="3">
    <location>
        <begin position="227"/>
        <end position="539"/>
    </location>
</feature>
<keyword evidence="4" id="KW-0436">Ligase</keyword>
<proteinExistence type="predicted"/>
<comment type="subunit">
    <text evidence="1">Homodimer.</text>
</comment>
<evidence type="ECO:0000313" key="4">
    <source>
        <dbReference type="EMBL" id="TDR73246.1"/>
    </source>
</evidence>
<accession>A0A4R7B1E4</accession>
<evidence type="ECO:0000313" key="5">
    <source>
        <dbReference type="Proteomes" id="UP000295611"/>
    </source>
</evidence>
<keyword evidence="4" id="KW-0030">Aminoacyl-tRNA synthetase</keyword>
<dbReference type="GO" id="GO:0004821">
    <property type="term" value="F:histidine-tRNA ligase activity"/>
    <property type="evidence" value="ECO:0007669"/>
    <property type="project" value="TreeGrafter"/>
</dbReference>
<keyword evidence="5" id="KW-1185">Reference proteome</keyword>
<reference evidence="4 5" key="1">
    <citation type="submission" date="2019-03" db="EMBL/GenBank/DDBJ databases">
        <title>Genomic Encyclopedia of Type Strains, Phase III (KMG-III): the genomes of soil and plant-associated and newly described type strains.</title>
        <authorList>
            <person name="Whitman W."/>
        </authorList>
    </citation>
    <scope>NUCLEOTIDE SEQUENCE [LARGE SCALE GENOMIC DNA]</scope>
    <source>
        <strain evidence="4 5">CECT 8976</strain>
    </source>
</reference>
<dbReference type="Proteomes" id="UP000295611">
    <property type="component" value="Unassembled WGS sequence"/>
</dbReference>
<organism evidence="4 5">
    <name type="scientific">Paludibacterium purpuratum</name>
    <dbReference type="NCBI Taxonomy" id="1144873"/>
    <lineage>
        <taxon>Bacteria</taxon>
        <taxon>Pseudomonadati</taxon>
        <taxon>Pseudomonadota</taxon>
        <taxon>Betaproteobacteria</taxon>
        <taxon>Neisseriales</taxon>
        <taxon>Chromobacteriaceae</taxon>
        <taxon>Paludibacterium</taxon>
    </lineage>
</organism>
<dbReference type="GO" id="GO:0004803">
    <property type="term" value="F:transposase activity"/>
    <property type="evidence" value="ECO:0007669"/>
    <property type="project" value="InterPro"/>
</dbReference>
<dbReference type="OrthoDB" id="9800814at2"/>
<dbReference type="InterPro" id="IPR004516">
    <property type="entry name" value="HisRS/HisZ"/>
</dbReference>
<dbReference type="GO" id="GO:0005737">
    <property type="term" value="C:cytoplasm"/>
    <property type="evidence" value="ECO:0007669"/>
    <property type="project" value="InterPro"/>
</dbReference>
<gene>
    <name evidence="4" type="ORF">DFP86_1147</name>
</gene>
<protein>
    <recommendedName>
        <fullName evidence="2">Histidine--tRNA ligase</fullName>
    </recommendedName>
</protein>
<evidence type="ECO:0000256" key="2">
    <source>
        <dbReference type="ARBA" id="ARBA00017399"/>
    </source>
</evidence>
<dbReference type="GO" id="GO:0003677">
    <property type="term" value="F:DNA binding"/>
    <property type="evidence" value="ECO:0007669"/>
    <property type="project" value="InterPro"/>
</dbReference>
<dbReference type="InterPro" id="IPR036515">
    <property type="entry name" value="Transposase_17_sf"/>
</dbReference>